<organism evidence="6 7">
    <name type="scientific">Stephanodiscus triporus</name>
    <dbReference type="NCBI Taxonomy" id="2934178"/>
    <lineage>
        <taxon>Eukaryota</taxon>
        <taxon>Sar</taxon>
        <taxon>Stramenopiles</taxon>
        <taxon>Ochrophyta</taxon>
        <taxon>Bacillariophyta</taxon>
        <taxon>Coscinodiscophyceae</taxon>
        <taxon>Thalassiosirophycidae</taxon>
        <taxon>Stephanodiscales</taxon>
        <taxon>Stephanodiscaceae</taxon>
        <taxon>Stephanodiscus</taxon>
    </lineage>
</organism>
<dbReference type="PANTHER" id="PTHR14949:SF56">
    <property type="entry name" value="EGF-LIKE-DOMAIN, MULTIPLE 7"/>
    <property type="match status" value="1"/>
</dbReference>
<dbReference type="SUPFAM" id="SSF51126">
    <property type="entry name" value="Pectin lyase-like"/>
    <property type="match status" value="3"/>
</dbReference>
<dbReference type="PROSITE" id="PS01186">
    <property type="entry name" value="EGF_2"/>
    <property type="match status" value="1"/>
</dbReference>
<evidence type="ECO:0000256" key="4">
    <source>
        <dbReference type="SAM" id="SignalP"/>
    </source>
</evidence>
<dbReference type="InterPro" id="IPR050969">
    <property type="entry name" value="Dev_Signal_Modulators"/>
</dbReference>
<dbReference type="PROSITE" id="PS00022">
    <property type="entry name" value="EGF_1"/>
    <property type="match status" value="3"/>
</dbReference>
<comment type="caution">
    <text evidence="3">Lacks conserved residue(s) required for the propagation of feature annotation.</text>
</comment>
<evidence type="ECO:0000256" key="3">
    <source>
        <dbReference type="PROSITE-ProRule" id="PRU00076"/>
    </source>
</evidence>
<dbReference type="Proteomes" id="UP001530315">
    <property type="component" value="Unassembled WGS sequence"/>
</dbReference>
<feature type="disulfide bond" evidence="3">
    <location>
        <begin position="2456"/>
        <end position="2466"/>
    </location>
</feature>
<evidence type="ECO:0000256" key="2">
    <source>
        <dbReference type="ARBA" id="ARBA00023157"/>
    </source>
</evidence>
<feature type="disulfide bond" evidence="3">
    <location>
        <begin position="2542"/>
        <end position="2551"/>
    </location>
</feature>
<keyword evidence="7" id="KW-1185">Reference proteome</keyword>
<name>A0ABD3PRB5_9STRA</name>
<keyword evidence="2 3" id="KW-1015">Disulfide bond</keyword>
<dbReference type="SMART" id="SM00181">
    <property type="entry name" value="EGF"/>
    <property type="match status" value="5"/>
</dbReference>
<dbReference type="InterPro" id="IPR014756">
    <property type="entry name" value="Ig_E-set"/>
</dbReference>
<feature type="signal peptide" evidence="4">
    <location>
        <begin position="1"/>
        <end position="17"/>
    </location>
</feature>
<feature type="disulfide bond" evidence="3">
    <location>
        <begin position="2474"/>
        <end position="2483"/>
    </location>
</feature>
<evidence type="ECO:0000313" key="6">
    <source>
        <dbReference type="EMBL" id="KAL3790397.1"/>
    </source>
</evidence>
<proteinExistence type="predicted"/>
<dbReference type="InterPro" id="IPR000742">
    <property type="entry name" value="EGF"/>
</dbReference>
<accession>A0ABD3PRB5</accession>
<feature type="domain" description="EGF-like" evidence="5">
    <location>
        <begin position="2518"/>
        <end position="2552"/>
    </location>
</feature>
<evidence type="ECO:0000256" key="1">
    <source>
        <dbReference type="ARBA" id="ARBA00022729"/>
    </source>
</evidence>
<evidence type="ECO:0000313" key="7">
    <source>
        <dbReference type="Proteomes" id="UP001530315"/>
    </source>
</evidence>
<dbReference type="SUPFAM" id="SSF49313">
    <property type="entry name" value="Cadherin-like"/>
    <property type="match status" value="1"/>
</dbReference>
<dbReference type="InterPro" id="IPR002049">
    <property type="entry name" value="LE_dom"/>
</dbReference>
<dbReference type="SMART" id="SM00710">
    <property type="entry name" value="PbH1"/>
    <property type="match status" value="14"/>
</dbReference>
<dbReference type="EMBL" id="JALLAZ020000642">
    <property type="protein sequence ID" value="KAL3790397.1"/>
    <property type="molecule type" value="Genomic_DNA"/>
</dbReference>
<dbReference type="Gene3D" id="2.160.20.10">
    <property type="entry name" value="Single-stranded right-handed beta-helix, Pectin lyase-like"/>
    <property type="match status" value="2"/>
</dbReference>
<sequence length="3617" mass="392787">MIMFYPIVVTILGFALPAGETPSVRFGGVNPTKLEDGGKNKKVHGLKGWTAEFIELHPDTLGGRDAIQSTVKDDISKDKTVSIATILGFHTTEPSSKGMLAKTCARDVEDITDPLDMVERAWTFLNELRAETGTTKVAIPALGEDVVVGERDEKEEDGEGGIALAKKDHALVKGKMVATTLSPTNLMCSALKACSTSHVDALGEGEEGGASAFEEAKWRWNGWIAEKQGCVLNVSPLSFAATACSASVVRSDSDDSLDEVKKVATRDRSLMGAETPWEDRAPGQSKMSNVVLFPSKMTNKNEANIKLVDGRVFNSVLAIVDASFSIVAEDLSTSEETLKATIKEKYDATVTLFDDDSIKSVPAIARNAICKVLTYPNKIHEHQIMMTGKTNGAFSENGPEKNSRNIALLFGTPALKRQRPENNAWHPVFKGESAGGYRVSSKACKSPAHSTHLECNIAVSVQTFRFCFSIKLPTIGRATCGGTSAEENSGSLNSEGTCVIAGNKLHVTTAHRCNFSDASYDLLESSSDEIIWSELEDGLGDDVFVCSCACWFQADTDDIVYISLHSKIMSIIGSSQTIANTGSIISVLSGGTLLIESGVTCIFEDAASGIIVRSGGQLLITGVDNNRVFLQARLASWAGITFLTGSKSAEFGVDDEYVSGSIIQNANISRAGYSRSSGLSLSEGATPYLNNVGMLDCGAIVIRNLRGSFVANKLSIMRMDSFTGPVIDIRGTGMNSGRTVLREVVVQARSGYSLLIANIHFASVAQASFNGEVYFETVEKVTVENNIIAPYSPTNRYAIYMTGIASEASYISRNHLFSKIYVDDSSITIAENIIQESVIGGIMVTMRNEGDAIHILNNIITKCKPSSDVVSLIFAAGSLHFANNMIAENQGRHLFSLEAQQSSGSLQFANNTIVQNHAMTIFYLMGHSRTYITTRNILSNVVSSNIGTEALLKLYGFPLGSFAENLFANNSAPMSVDVNMPNHDEDTIELPRNYWGEFQADVVDLRASVGDILTTKSLGPIVDFNPVLKDFSPESDLIPVNLPGLFMSDGSIGGVVRNKSLTLAGGHFIANMSIVIIDGGSLEIGPNSTVSFALSRAIVVKNSGKLGIAGPTTLRAKDASKFWNGIHIQTSNDTAINGSFIRDASVGIRTTQQSSGLLSIYNAEFENVLVGLQLESSSPLAAVSLILVNISSSSGSGIDAGSFQGRLNVTNSTISSNRYHGLISNYGHDLVLVNNSIDTRSSSYTSLDIYRDKSVIVTGNKITCLASCLSLTVHNSHIRVDDNVFSGAGAISGSSQARIVMESPYIAVQGYNSFSVQGNSFSNWNSPSNDAVYVQLQQQMIANHTIRLSSNDFRGIKARHVLYLDFLSSATPTNIANVFDQSLVVTDSVFYIQNWPKSCGSATCTLVGNIFNSPLSLGQHHIWVSESANSVASIDASLSYWGSEDESKVIGSIYDGRDNLELTTIEYLPYLLTPDPAGNRSTNKTSLTFLRQGNILNGILGKGENVTLYFTGSPYKTDGTLIIDGYLEIKANVTIQVKDGSSILIRRNGTMKAIGTADMPISFEKLDEERWAGLVVEGVADLQHINIREGGHGGDFCLSIKRPSSFVYKNIRIQEGMGNGLSVEGDGDFALENLRIESTTPSFGIPTSVHIAGQANVDMNGLFISTSHSGHAIYAYGITRLSIKNAEIYPLSVLSKTPSLYLAAESYELDNFVFKASSQTHSASIGLAAKDGSITNSYIIGTGLLNVDVGGRYNYYNYDGYVKINNVTFVGTNINANANNVSFVKNSFSGSTNINANANNVSFVKNSFSGSTNNPTHCVNSQSMYFEATSNEVTNYTSHSELWLIDASNSVLLSSNAFENCHVRGQYSLFAMRSSGIAIKDNILSNVTARAIFQFLGSINSINFIRNAIIDPHVQFYVMTSSSYASVADGTLKIGPNFWSTTSFEELNLGAFDSSYDSSLATIEFLSLFIDPRMEDIIFAPSSQVFDKDRKRISGTIADDLVIVVPPGLYYAPGSIILRHPKAQLVIMAGAHIIFAEYASIRVDQGALKILGDDRNSVYLTPTSAAQYNDTIENSTIFDGILFGPNSNGTVFGDNMEYVAGSIIRHCEVKYGGYYKSSATIRLDEVSVMLDHVTIIGQWGRSVDGILFIRPSGPVFLRSVNISNAGGSGIVVSEAKRISSFADVNIHGCYREGLVIRYSKEAVIVRSTFDGNGESSEVNSQVYSYGGTGDFNVTSCLFVNSKDVGFESIYVYYSSWPGSRRYSVTSSNFTQLQRPIFINDASSIEFAMNRFYNNSCTLSSCQSIAISFLRDFVFRGNVVEDNSASQILRINATSGANSVPNIAIAGNIFQSNQVPSYSYSSSSAVLAMSGNTNSTWHLQGNEFNNPLSLYEMRTSEFSVSDPKFVKVNATYNIFAIADEDNPSATLIDSRIYDDDEGPYPVVSFEPYLNRSYTATCISNCTDHGLCVYPGICICRNGWSGESCDVPTCSTLKFCNGHGKCSAFDTCTCDIDWLGSSCDIANCTLQNNCNNNGFCPVPNICSCFTGYDGIECDECASNYRMTNGSCVPCPVCRNGGLCSAEAKCACPFNYVGHTCESCAEGYFGVACLPLPFILDALPTDASDTGGIEIRLVGYNFASDRAANTSVLYECRFGSIAKVNATLISDNELACVSPKVQLSNGLMEVDLSVTVDYKASYNSVPFVFYGLCPENQCSHGYCSFGRCVCHHGYRGDDCSDELIAPIITSPPTVIELLEGKPFSYQLQINQGSKPIQWALIGKPINGIVLDAESGVISWTSPTASSGLFYIKVQATNELSRSDAIEFVFHVSPSYYVVVSTAPVSYIRPSPIVYFDVLTLDMSTNGPIGDVPAVFWVQEQGSLGHRRKVTVKTNPFGAQRGSYQPYSTDAGVFLYGGEHPMCTNLTVQGQIMIMGVDVIPNYYYFRGFPLDPQSIESAFLFRFKGGSFSGIDVTFDQGNDFSIVPSLNSSTANATSDTLAMSLNISSSTGLRGRVYFNLSTTEGLSISSSYVFMDIKYRTPILHLSSDTIDVKAEAGGAPKYYDVMLQNVGTLASGSIEVIFATDGCVRPVSENIPALAVDEVTLVSFRVLIPENTAVGTVFVGEIGFVSNNSDTVILEFRVTTISSVSTTLTIITQNEATFFSEEKSNLDDVDVRVRSLTVGTVYMGNSGTDGTIIFTDMVEDFYEVIAQKSGHTSFTRRIFLESPGQIVEAFLSFESVSYTFRVVPVSVVDRYKIIVESTFTTHVPKPVILWEPLHLDFESLRSGHIDSFDMSATNVGLIAVENLTFWLPAFWENVAFITPKTKNLGRLSANSTLSFPVEVSQINRYEIPQNMTEMRDPLNPNNVFFLPVIDDARWDTGLDFISISASNPTKPWYYKFDTNGRIDIVYRYSDRTRYDFIYDNQTKIPSDIIITNNTNLTDTRKLSVDVPPPVLERRLGIVNFSDCVDLFACITCKMLWEAFLAYITGGGSVELKAVALRALKNRKVYQKMALKYGKMYDDIMSGADNFKASKYGQVYEGICDQVDSLKSIAEVELPAGTKLTLAEIPFEDIAEVFCLAKNLGDKLMDFVEGVLDPCQYICPEDETVGGGCAYYDCAQEIAMK</sequence>
<dbReference type="CDD" id="cd00055">
    <property type="entry name" value="EGF_Lam"/>
    <property type="match status" value="1"/>
</dbReference>
<comment type="caution">
    <text evidence="6">The sequence shown here is derived from an EMBL/GenBank/DDBJ whole genome shotgun (WGS) entry which is preliminary data.</text>
</comment>
<dbReference type="InterPro" id="IPR012334">
    <property type="entry name" value="Pectin_lyas_fold"/>
</dbReference>
<protein>
    <recommendedName>
        <fullName evidence="5">EGF-like domain-containing protein</fullName>
    </recommendedName>
</protein>
<dbReference type="InterPro" id="IPR013783">
    <property type="entry name" value="Ig-like_fold"/>
</dbReference>
<dbReference type="Gene3D" id="2.60.40.10">
    <property type="entry name" value="Immunoglobulins"/>
    <property type="match status" value="2"/>
</dbReference>
<keyword evidence="1 4" id="KW-0732">Signal</keyword>
<feature type="domain" description="EGF-like" evidence="5">
    <location>
        <begin position="2452"/>
        <end position="2484"/>
    </location>
</feature>
<dbReference type="InterPro" id="IPR006626">
    <property type="entry name" value="PbH1"/>
</dbReference>
<dbReference type="SUPFAM" id="SSF81296">
    <property type="entry name" value="E set domains"/>
    <property type="match status" value="1"/>
</dbReference>
<keyword evidence="3" id="KW-0245">EGF-like domain</keyword>
<dbReference type="PROSITE" id="PS50026">
    <property type="entry name" value="EGF_3"/>
    <property type="match status" value="2"/>
</dbReference>
<reference evidence="6 7" key="1">
    <citation type="submission" date="2024-10" db="EMBL/GenBank/DDBJ databases">
        <title>Updated reference genomes for cyclostephanoid diatoms.</title>
        <authorList>
            <person name="Roberts W.R."/>
            <person name="Alverson A.J."/>
        </authorList>
    </citation>
    <scope>NUCLEOTIDE SEQUENCE [LARGE SCALE GENOMIC DNA]</scope>
    <source>
        <strain evidence="6 7">AJA276-08</strain>
    </source>
</reference>
<dbReference type="InterPro" id="IPR015919">
    <property type="entry name" value="Cadherin-like_sf"/>
</dbReference>
<dbReference type="PANTHER" id="PTHR14949">
    <property type="entry name" value="EGF-LIKE-DOMAIN, MULTIPLE 7, 8"/>
    <property type="match status" value="1"/>
</dbReference>
<gene>
    <name evidence="6" type="ORF">ACHAW5_008354</name>
</gene>
<dbReference type="PROSITE" id="PS01248">
    <property type="entry name" value="EGF_LAM_1"/>
    <property type="match status" value="1"/>
</dbReference>
<dbReference type="Gene3D" id="2.10.25.10">
    <property type="entry name" value="Laminin"/>
    <property type="match status" value="2"/>
</dbReference>
<dbReference type="InterPro" id="IPR011050">
    <property type="entry name" value="Pectin_lyase_fold/virulence"/>
</dbReference>
<evidence type="ECO:0000259" key="5">
    <source>
        <dbReference type="PROSITE" id="PS50026"/>
    </source>
</evidence>
<dbReference type="Pfam" id="PF05345">
    <property type="entry name" value="He_PIG"/>
    <property type="match status" value="1"/>
</dbReference>
<feature type="chain" id="PRO_5044803393" description="EGF-like domain-containing protein" evidence="4">
    <location>
        <begin position="18"/>
        <end position="3617"/>
    </location>
</feature>